<name>A0A2R6AHH0_9ARCH</name>
<accession>A0A2R6AHH0</accession>
<sequence>MRSKKGVSEYTAVLILTLISLAVMGGLVAYAMSSGSRNASGVLQQEKQLGFEAGQVVKVVFYEQENGGTLFLIEDVGNLPIQISECLQGGAPVSCTLETPPPNSNPVSVIEPNALYALFVNSGPQGVEILTTQNVLIELTSLYSLSSGTPEYAFGTQSYQGQSYLGMTVVAFPISQLNDNSVNCGSPYDTQGYTAVAYVYFTDPHPTVSIVTDDGMEVFLEQVGSNSWQSVFNGQAWHGQGATEYQQTLNVNKNQEYVIAVQWFNACGPGMSALQITNSQLASSFSVTAWLWSSSSYPSYQLVAANPSSVPQGATVEATGSW</sequence>
<feature type="transmembrane region" description="Helical" evidence="1">
    <location>
        <begin position="12"/>
        <end position="32"/>
    </location>
</feature>
<evidence type="ECO:0000313" key="2">
    <source>
        <dbReference type="EMBL" id="PSN85830.1"/>
    </source>
</evidence>
<dbReference type="Proteomes" id="UP000240322">
    <property type="component" value="Unassembled WGS sequence"/>
</dbReference>
<dbReference type="EMBL" id="NEXE01000227">
    <property type="protein sequence ID" value="PSN85830.1"/>
    <property type="molecule type" value="Genomic_DNA"/>
</dbReference>
<dbReference type="AlphaFoldDB" id="A0A2R6AHH0"/>
<keyword evidence="1" id="KW-0472">Membrane</keyword>
<keyword evidence="1" id="KW-0812">Transmembrane</keyword>
<gene>
    <name evidence="2" type="ORF">B9Q03_12055</name>
</gene>
<reference evidence="2 3" key="1">
    <citation type="submission" date="2017-04" db="EMBL/GenBank/DDBJ databases">
        <title>Novel microbial lineages endemic to geothermal iron-oxide mats fill important gaps in the evolutionary history of Archaea.</title>
        <authorList>
            <person name="Jay Z.J."/>
            <person name="Beam J.P."/>
            <person name="Dlakic M."/>
            <person name="Rusch D.B."/>
            <person name="Kozubal M.A."/>
            <person name="Inskeep W.P."/>
        </authorList>
    </citation>
    <scope>NUCLEOTIDE SEQUENCE [LARGE SCALE GENOMIC DNA]</scope>
    <source>
        <strain evidence="2">OSP_D</strain>
    </source>
</reference>
<protein>
    <submittedName>
        <fullName evidence="2">Uncharacterized protein</fullName>
    </submittedName>
</protein>
<keyword evidence="1" id="KW-1133">Transmembrane helix</keyword>
<evidence type="ECO:0000256" key="1">
    <source>
        <dbReference type="SAM" id="Phobius"/>
    </source>
</evidence>
<evidence type="ECO:0000313" key="3">
    <source>
        <dbReference type="Proteomes" id="UP000240322"/>
    </source>
</evidence>
<proteinExistence type="predicted"/>
<comment type="caution">
    <text evidence="2">The sequence shown here is derived from an EMBL/GenBank/DDBJ whole genome shotgun (WGS) entry which is preliminary data.</text>
</comment>
<organism evidence="2 3">
    <name type="scientific">Candidatus Marsarchaeota G2 archaeon OSP_D</name>
    <dbReference type="NCBI Taxonomy" id="1978157"/>
    <lineage>
        <taxon>Archaea</taxon>
        <taxon>Candidatus Marsarchaeota</taxon>
        <taxon>Candidatus Marsarchaeota group 2</taxon>
    </lineage>
</organism>